<reference evidence="2" key="1">
    <citation type="submission" date="2021-02" db="EMBL/GenBank/DDBJ databases">
        <authorList>
            <person name="Dougan E. K."/>
            <person name="Rhodes N."/>
            <person name="Thang M."/>
            <person name="Chan C."/>
        </authorList>
    </citation>
    <scope>NUCLEOTIDE SEQUENCE</scope>
</reference>
<evidence type="ECO:0000313" key="3">
    <source>
        <dbReference type="Proteomes" id="UP000654075"/>
    </source>
</evidence>
<name>A0A813HCS5_POLGL</name>
<dbReference type="AlphaFoldDB" id="A0A813HCS5"/>
<dbReference type="EMBL" id="CAJNNV010031291">
    <property type="protein sequence ID" value="CAE8635473.1"/>
    <property type="molecule type" value="Genomic_DNA"/>
</dbReference>
<feature type="region of interest" description="Disordered" evidence="1">
    <location>
        <begin position="34"/>
        <end position="59"/>
    </location>
</feature>
<dbReference type="Proteomes" id="UP000654075">
    <property type="component" value="Unassembled WGS sequence"/>
</dbReference>
<protein>
    <submittedName>
        <fullName evidence="2">Uncharacterized protein</fullName>
    </submittedName>
</protein>
<evidence type="ECO:0000256" key="1">
    <source>
        <dbReference type="SAM" id="MobiDB-lite"/>
    </source>
</evidence>
<sequence length="187" mass="21253">MADGVALHARGSRGEWSGLACVLSGRLPGPFGFRRSEASSEVPPEDEQEGLDHRHGWGRGVDSRRQEQWQSLRVCPALLLRKRDSHVAVGGRPRAAGHRGLRRSYGRRCFLPLLFQCFHASRDRAKNVSNSRRGALRTDLHNAHAQHRHAQQAGRAKDVGLEEVCWRWQRLRREWRADDADLQKCAD</sequence>
<organism evidence="2 3">
    <name type="scientific">Polarella glacialis</name>
    <name type="common">Dinoflagellate</name>
    <dbReference type="NCBI Taxonomy" id="89957"/>
    <lineage>
        <taxon>Eukaryota</taxon>
        <taxon>Sar</taxon>
        <taxon>Alveolata</taxon>
        <taxon>Dinophyceae</taxon>
        <taxon>Suessiales</taxon>
        <taxon>Suessiaceae</taxon>
        <taxon>Polarella</taxon>
    </lineage>
</organism>
<evidence type="ECO:0000313" key="2">
    <source>
        <dbReference type="EMBL" id="CAE8635473.1"/>
    </source>
</evidence>
<proteinExistence type="predicted"/>
<feature type="compositionally biased region" description="Basic and acidic residues" evidence="1">
    <location>
        <begin position="50"/>
        <end position="59"/>
    </location>
</feature>
<comment type="caution">
    <text evidence="2">The sequence shown here is derived from an EMBL/GenBank/DDBJ whole genome shotgun (WGS) entry which is preliminary data.</text>
</comment>
<accession>A0A813HCS5</accession>
<keyword evidence="3" id="KW-1185">Reference proteome</keyword>
<gene>
    <name evidence="2" type="ORF">PGLA1383_LOCUS51069</name>
</gene>